<dbReference type="CDD" id="cd03064">
    <property type="entry name" value="TRX_Fd_NuoE"/>
    <property type="match status" value="1"/>
</dbReference>
<evidence type="ECO:0000256" key="1">
    <source>
        <dbReference type="ARBA" id="ARBA00010643"/>
    </source>
</evidence>
<dbReference type="PIRSF" id="PIRSF000216">
    <property type="entry name" value="NADH_DH_24kDa"/>
    <property type="match status" value="1"/>
</dbReference>
<organism evidence="12 13">
    <name type="scientific">Steroidobacter denitrificans</name>
    <dbReference type="NCBI Taxonomy" id="465721"/>
    <lineage>
        <taxon>Bacteria</taxon>
        <taxon>Pseudomonadati</taxon>
        <taxon>Pseudomonadota</taxon>
        <taxon>Gammaproteobacteria</taxon>
        <taxon>Steroidobacterales</taxon>
        <taxon>Steroidobacteraceae</taxon>
        <taxon>Steroidobacter</taxon>
    </lineage>
</organism>
<keyword evidence="6 11" id="KW-0411">Iron-sulfur</keyword>
<dbReference type="AlphaFoldDB" id="A0A127FB97"/>
<evidence type="ECO:0000256" key="7">
    <source>
        <dbReference type="ARBA" id="ARBA00031580"/>
    </source>
</evidence>
<proteinExistence type="inferred from homology"/>
<comment type="cofactor">
    <cofactor evidence="11">
        <name>[2Fe-2S] cluster</name>
        <dbReference type="ChEBI" id="CHEBI:190135"/>
    </cofactor>
    <text evidence="11">Binds 1 [2Fe-2S] cluster.</text>
</comment>
<dbReference type="KEGG" id="sdf:ACG33_06895"/>
<evidence type="ECO:0000256" key="3">
    <source>
        <dbReference type="ARBA" id="ARBA00022714"/>
    </source>
</evidence>
<dbReference type="InterPro" id="IPR002023">
    <property type="entry name" value="NuoE-like"/>
</dbReference>
<dbReference type="InterPro" id="IPR036249">
    <property type="entry name" value="Thioredoxin-like_sf"/>
</dbReference>
<reference evidence="12 13" key="1">
    <citation type="submission" date="2015-06" db="EMBL/GenBank/DDBJ databases">
        <title>A Comprehensive Approach to Explore the Metabolic and Phylogenetic Diversity of Bacterial Steroid Degradation in the Environment: Testosterone as an Example.</title>
        <authorList>
            <person name="Yang F.-C."/>
            <person name="Chen Y.-L."/>
            <person name="Yu C.-P."/>
            <person name="Tang S.-L."/>
            <person name="Wang P.-H."/>
            <person name="Ismail W."/>
            <person name="Wang C.-H."/>
            <person name="Yang C.-Y."/>
            <person name="Chiang Y.-R."/>
        </authorList>
    </citation>
    <scope>NUCLEOTIDE SEQUENCE [LARGE SCALE GENOMIC DNA]</scope>
    <source>
        <strain evidence="12 13">DSM 18526</strain>
    </source>
</reference>
<evidence type="ECO:0000313" key="12">
    <source>
        <dbReference type="EMBL" id="AMN46829.1"/>
    </source>
</evidence>
<dbReference type="PANTHER" id="PTHR10371:SF3">
    <property type="entry name" value="NADH DEHYDROGENASE [UBIQUINONE] FLAVOPROTEIN 2, MITOCHONDRIAL"/>
    <property type="match status" value="1"/>
</dbReference>
<dbReference type="SUPFAM" id="SSF52833">
    <property type="entry name" value="Thioredoxin-like"/>
    <property type="match status" value="1"/>
</dbReference>
<dbReference type="PATRIC" id="fig|465721.4.peg.1467"/>
<dbReference type="Gene3D" id="3.40.30.10">
    <property type="entry name" value="Glutaredoxin"/>
    <property type="match status" value="1"/>
</dbReference>
<dbReference type="GO" id="GO:0051537">
    <property type="term" value="F:2 iron, 2 sulfur cluster binding"/>
    <property type="evidence" value="ECO:0007669"/>
    <property type="project" value="UniProtKB-KW"/>
</dbReference>
<dbReference type="NCBIfam" id="TIGR01958">
    <property type="entry name" value="nuoE_fam"/>
    <property type="match status" value="1"/>
</dbReference>
<evidence type="ECO:0000256" key="2">
    <source>
        <dbReference type="ARBA" id="ARBA00019898"/>
    </source>
</evidence>
<dbReference type="NCBIfam" id="NF005722">
    <property type="entry name" value="PRK07539.1-2"/>
    <property type="match status" value="1"/>
</dbReference>
<feature type="binding site" evidence="11">
    <location>
        <position position="97"/>
    </location>
    <ligand>
        <name>[2Fe-2S] cluster</name>
        <dbReference type="ChEBI" id="CHEBI:190135"/>
    </ligand>
</feature>
<gene>
    <name evidence="12" type="ORF">ACG33_06895</name>
</gene>
<dbReference type="InterPro" id="IPR041921">
    <property type="entry name" value="NuoE_N"/>
</dbReference>
<keyword evidence="13" id="KW-1185">Reference proteome</keyword>
<comment type="cofactor">
    <cofactor evidence="9">
        <name>[2Fe-2S] cluster</name>
        <dbReference type="ChEBI" id="CHEBI:190135"/>
    </cofactor>
</comment>
<comment type="catalytic activity">
    <reaction evidence="10">
        <text>a quinone + NADH + 5 H(+)(in) = a quinol + NAD(+) + 4 H(+)(out)</text>
        <dbReference type="Rhea" id="RHEA:57888"/>
        <dbReference type="ChEBI" id="CHEBI:15378"/>
        <dbReference type="ChEBI" id="CHEBI:24646"/>
        <dbReference type="ChEBI" id="CHEBI:57540"/>
        <dbReference type="ChEBI" id="CHEBI:57945"/>
        <dbReference type="ChEBI" id="CHEBI:132124"/>
    </reaction>
</comment>
<evidence type="ECO:0000256" key="5">
    <source>
        <dbReference type="ARBA" id="ARBA00023004"/>
    </source>
</evidence>
<dbReference type="FunFam" id="1.10.10.1590:FF:000001">
    <property type="entry name" value="NADH-quinone oxidoreductase subunit E"/>
    <property type="match status" value="1"/>
</dbReference>
<protein>
    <recommendedName>
        <fullName evidence="2">NADH-quinone oxidoreductase subunit E</fullName>
    </recommendedName>
    <alternativeName>
        <fullName evidence="7">NADH dehydrogenase I subunit E</fullName>
    </alternativeName>
    <alternativeName>
        <fullName evidence="8">NDH-1 subunit E</fullName>
    </alternativeName>
</protein>
<feature type="binding site" evidence="11">
    <location>
        <position position="102"/>
    </location>
    <ligand>
        <name>[2Fe-2S] cluster</name>
        <dbReference type="ChEBI" id="CHEBI:190135"/>
    </ligand>
</feature>
<dbReference type="PANTHER" id="PTHR10371">
    <property type="entry name" value="NADH DEHYDROGENASE UBIQUINONE FLAVOPROTEIN 2, MITOCHONDRIAL"/>
    <property type="match status" value="1"/>
</dbReference>
<comment type="similarity">
    <text evidence="1">Belongs to the complex I 24 kDa subunit family.</text>
</comment>
<evidence type="ECO:0000256" key="4">
    <source>
        <dbReference type="ARBA" id="ARBA00022723"/>
    </source>
</evidence>
<evidence type="ECO:0000256" key="9">
    <source>
        <dbReference type="ARBA" id="ARBA00034078"/>
    </source>
</evidence>
<name>A0A127FB97_STEDE</name>
<evidence type="ECO:0000256" key="11">
    <source>
        <dbReference type="PIRSR" id="PIRSR000216-1"/>
    </source>
</evidence>
<keyword evidence="3 11" id="KW-0001">2Fe-2S</keyword>
<evidence type="ECO:0000256" key="6">
    <source>
        <dbReference type="ARBA" id="ARBA00023014"/>
    </source>
</evidence>
<feature type="binding site" evidence="11">
    <location>
        <position position="139"/>
    </location>
    <ligand>
        <name>[2Fe-2S] cluster</name>
        <dbReference type="ChEBI" id="CHEBI:190135"/>
    </ligand>
</feature>
<sequence>MGGSNGESGAASHRAELPEHIRQEIDRWLKKFPADRKRSAVIAALHAVQHEKGYLTQEQMDQVADYLELPPVQVYEVATFYSMFETKPVGRHHISVCTNISCMLRGGDEILAHVEKRLGIKEGESTADGRFFLKKEEECLAACNNAPMMMVDHVYHENLTPEKVDAILDHMAKSAGHDT</sequence>
<keyword evidence="12" id="KW-0560">Oxidoreductase</keyword>
<dbReference type="Pfam" id="PF01257">
    <property type="entry name" value="2Fe-2S_thioredx"/>
    <property type="match status" value="1"/>
</dbReference>
<feature type="binding site" evidence="11">
    <location>
        <position position="143"/>
    </location>
    <ligand>
        <name>[2Fe-2S] cluster</name>
        <dbReference type="ChEBI" id="CHEBI:190135"/>
    </ligand>
</feature>
<accession>A0A127FB97</accession>
<keyword evidence="5 11" id="KW-0408">Iron</keyword>
<dbReference type="STRING" id="465721.ACG33_06895"/>
<dbReference type="Gene3D" id="1.10.10.1590">
    <property type="entry name" value="NADH-quinone oxidoreductase subunit E"/>
    <property type="match status" value="1"/>
</dbReference>
<dbReference type="EMBL" id="CP011971">
    <property type="protein sequence ID" value="AMN46829.1"/>
    <property type="molecule type" value="Genomic_DNA"/>
</dbReference>
<dbReference type="InterPro" id="IPR042128">
    <property type="entry name" value="NuoE_dom"/>
</dbReference>
<dbReference type="GO" id="GO:0003954">
    <property type="term" value="F:NADH dehydrogenase activity"/>
    <property type="evidence" value="ECO:0007669"/>
    <property type="project" value="TreeGrafter"/>
</dbReference>
<evidence type="ECO:0000313" key="13">
    <source>
        <dbReference type="Proteomes" id="UP000070250"/>
    </source>
</evidence>
<dbReference type="Proteomes" id="UP000070250">
    <property type="component" value="Chromosome"/>
</dbReference>
<keyword evidence="4 11" id="KW-0479">Metal-binding</keyword>
<dbReference type="RefSeq" id="WP_066922963.1">
    <property type="nucleotide sequence ID" value="NZ_CP011971.1"/>
</dbReference>
<dbReference type="GO" id="GO:0046872">
    <property type="term" value="F:metal ion binding"/>
    <property type="evidence" value="ECO:0007669"/>
    <property type="project" value="UniProtKB-KW"/>
</dbReference>
<evidence type="ECO:0000256" key="10">
    <source>
        <dbReference type="ARBA" id="ARBA00047712"/>
    </source>
</evidence>
<evidence type="ECO:0000256" key="8">
    <source>
        <dbReference type="ARBA" id="ARBA00032788"/>
    </source>
</evidence>